<reference evidence="3" key="1">
    <citation type="submission" date="2017-04" db="EMBL/GenBank/DDBJ databases">
        <authorList>
            <person name="Varghese N."/>
            <person name="Submissions S."/>
        </authorList>
    </citation>
    <scope>NUCLEOTIDE SEQUENCE [LARGE SCALE GENOMIC DNA]</scope>
    <source>
        <strain evidence="3">Ballard 720</strain>
    </source>
</reference>
<dbReference type="EMBL" id="FXAH01000005">
    <property type="protein sequence ID" value="SMF31914.1"/>
    <property type="molecule type" value="Genomic_DNA"/>
</dbReference>
<protein>
    <submittedName>
        <fullName evidence="2">Uncharacterized protein</fullName>
    </submittedName>
</protein>
<proteinExistence type="predicted"/>
<evidence type="ECO:0000256" key="1">
    <source>
        <dbReference type="SAM" id="MobiDB-lite"/>
    </source>
</evidence>
<accession>A0A1X7EE33</accession>
<keyword evidence="3" id="KW-1185">Reference proteome</keyword>
<gene>
    <name evidence="2" type="ORF">SAMN06295900_105228</name>
</gene>
<dbReference type="Proteomes" id="UP000192911">
    <property type="component" value="Unassembled WGS sequence"/>
</dbReference>
<evidence type="ECO:0000313" key="2">
    <source>
        <dbReference type="EMBL" id="SMF31914.1"/>
    </source>
</evidence>
<name>A0A1X7EE33_TRICW</name>
<evidence type="ECO:0000313" key="3">
    <source>
        <dbReference type="Proteomes" id="UP000192911"/>
    </source>
</evidence>
<feature type="compositionally biased region" description="Basic and acidic residues" evidence="1">
    <location>
        <begin position="7"/>
        <end position="19"/>
    </location>
</feature>
<sequence length="179" mass="19342">MHGIWNTRRDAPRSARGGDNEAPLLKDGGSNSNGGGREAPPETKRRRADAIERLAAVVRTELQTLAARTADLPLVYPRTMREAVILQRCAGHDPLAVATDVVHARQQAKDDSRSSYDDLQSFLADFKRLSAGTGARGALTPLLAFHDLRPSTASLRSRSLVQLEAITLVRGPAPSDKAQ</sequence>
<feature type="region of interest" description="Disordered" evidence="1">
    <location>
        <begin position="1"/>
        <end position="46"/>
    </location>
</feature>
<dbReference type="AlphaFoldDB" id="A0A1X7EE33"/>
<organism evidence="2 3">
    <name type="scientific">Trinickia caryophylli</name>
    <name type="common">Paraburkholderia caryophylli</name>
    <dbReference type="NCBI Taxonomy" id="28094"/>
    <lineage>
        <taxon>Bacteria</taxon>
        <taxon>Pseudomonadati</taxon>
        <taxon>Pseudomonadota</taxon>
        <taxon>Betaproteobacteria</taxon>
        <taxon>Burkholderiales</taxon>
        <taxon>Burkholderiaceae</taxon>
        <taxon>Trinickia</taxon>
    </lineage>
</organism>
<dbReference type="STRING" id="28094.SAMN06295900_105228"/>